<protein>
    <submittedName>
        <fullName evidence="1">DUF2625 domain-containing protein</fullName>
    </submittedName>
</protein>
<evidence type="ECO:0000313" key="1">
    <source>
        <dbReference type="EMBL" id="MDT7839737.1"/>
    </source>
</evidence>
<dbReference type="EMBL" id="JAVTLL010000002">
    <property type="protein sequence ID" value="MDT7839737.1"/>
    <property type="molecule type" value="Genomic_DNA"/>
</dbReference>
<reference evidence="2" key="1">
    <citation type="submission" date="2023-07" db="EMBL/GenBank/DDBJ databases">
        <title>Draft genome sequence of the endophytic actinobacterium Streptomyces justiciae WPN32, a potential antibiotic producer.</title>
        <authorList>
            <person name="Yasawong M."/>
            <person name="Pana W."/>
            <person name="Ganta P."/>
            <person name="Santapan N."/>
            <person name="Songngamsuk T."/>
            <person name="Phatcharaharikarn M."/>
            <person name="Kerdtoob S."/>
            <person name="Nantapong N."/>
        </authorList>
    </citation>
    <scope>NUCLEOTIDE SEQUENCE [LARGE SCALE GENOMIC DNA]</scope>
    <source>
        <strain evidence="2">WPN32</strain>
    </source>
</reference>
<dbReference type="RefSeq" id="WP_314197770.1">
    <property type="nucleotide sequence ID" value="NZ_JAVTLL010000002.1"/>
</dbReference>
<name>A0ABU3LME3_9ACTN</name>
<comment type="caution">
    <text evidence="1">The sequence shown here is derived from an EMBL/GenBank/DDBJ whole genome shotgun (WGS) entry which is preliminary data.</text>
</comment>
<dbReference type="NCBIfam" id="NF008496">
    <property type="entry name" value="PRK11408.1-3"/>
    <property type="match status" value="1"/>
</dbReference>
<dbReference type="Proteomes" id="UP001257948">
    <property type="component" value="Unassembled WGS sequence"/>
</dbReference>
<dbReference type="Pfam" id="PF10946">
    <property type="entry name" value="DUF2625"/>
    <property type="match status" value="1"/>
</dbReference>
<organism evidence="1 2">
    <name type="scientific">Streptomyces justiciae</name>
    <dbReference type="NCBI Taxonomy" id="2780140"/>
    <lineage>
        <taxon>Bacteria</taxon>
        <taxon>Bacillati</taxon>
        <taxon>Actinomycetota</taxon>
        <taxon>Actinomycetes</taxon>
        <taxon>Kitasatosporales</taxon>
        <taxon>Streptomycetaceae</taxon>
        <taxon>Streptomyces</taxon>
    </lineage>
</organism>
<evidence type="ECO:0000313" key="2">
    <source>
        <dbReference type="Proteomes" id="UP001257948"/>
    </source>
</evidence>
<accession>A0ABU3LME3</accession>
<gene>
    <name evidence="1" type="ORF">RQC66_03230</name>
</gene>
<proteinExistence type="predicted"/>
<dbReference type="InterPro" id="IPR021239">
    <property type="entry name" value="DUF2625"/>
</dbReference>
<keyword evidence="2" id="KW-1185">Reference proteome</keyword>
<sequence length="242" mass="25975">MRELSQLIDVEEPAWPEIRETLEASPVSVEVLPADRDLGRASLLQLQVTARSYLGALVLHCGGLLVDDGWLRVFGSPVGGAAPEIPTLAGVNQFPVTFDPAWRPEAGVVVAHDVLGGVFALNSGTPADAGRPGAPGEVVYFAPDSLRWEALGVGHSTWLAWLVSGALDEFYADLRWPGWKEEVRALNGNQGLSLFPPLWSAEARQDISATSRRPVPMKELLGVARDSCRQFDGVDPGFLGAT</sequence>